<comment type="subcellular location">
    <subcellularLocation>
        <location evidence="1">Nucleus</location>
        <location evidence="1">Nucleolus</location>
    </subcellularLocation>
</comment>
<evidence type="ECO:0000313" key="8">
    <source>
        <dbReference type="Proteomes" id="UP000011116"/>
    </source>
</evidence>
<dbReference type="AlphaFoldDB" id="A0A8I6WUQ3"/>
<dbReference type="EnsemblPlants" id="HORVU.MOREX.r3.1HG0064410.1">
    <property type="protein sequence ID" value="HORVU.MOREX.r3.1HG0064410.1"/>
    <property type="gene ID" value="HORVU.MOREX.r3.1HG0064410"/>
</dbReference>
<feature type="domain" description="Pre-mRNA-splicing factor Syf1/CRNKL1-like C-terminal HAT-repeats" evidence="6">
    <location>
        <begin position="119"/>
        <end position="351"/>
    </location>
</feature>
<evidence type="ECO:0000256" key="3">
    <source>
        <dbReference type="ARBA" id="ARBA00022737"/>
    </source>
</evidence>
<evidence type="ECO:0000256" key="4">
    <source>
        <dbReference type="ARBA" id="ARBA00023242"/>
    </source>
</evidence>
<dbReference type="SMR" id="A0A8I6WUQ3"/>
<dbReference type="InterPro" id="IPR055430">
    <property type="entry name" value="HAT_Syf1_CNRKL1_C"/>
</dbReference>
<dbReference type="InterPro" id="IPR011990">
    <property type="entry name" value="TPR-like_helical_dom_sf"/>
</dbReference>
<evidence type="ECO:0000256" key="2">
    <source>
        <dbReference type="ARBA" id="ARBA00022552"/>
    </source>
</evidence>
<dbReference type="SUPFAM" id="SSF48452">
    <property type="entry name" value="TPR-like"/>
    <property type="match status" value="1"/>
</dbReference>
<evidence type="ECO:0000259" key="6">
    <source>
        <dbReference type="Pfam" id="PF23231"/>
    </source>
</evidence>
<evidence type="ECO:0000313" key="7">
    <source>
        <dbReference type="EnsemblPlants" id="HORVU.MOREX.r3.1HG0064410.1"/>
    </source>
</evidence>
<dbReference type="Gene3D" id="1.25.40.10">
    <property type="entry name" value="Tetratricopeptide repeat domain"/>
    <property type="match status" value="1"/>
</dbReference>
<feature type="compositionally biased region" description="Gly residues" evidence="5">
    <location>
        <begin position="27"/>
        <end position="45"/>
    </location>
</feature>
<reference evidence="7" key="2">
    <citation type="submission" date="2020-10" db="EMBL/GenBank/DDBJ databases">
        <authorList>
            <person name="Scholz U."/>
            <person name="Mascher M."/>
            <person name="Fiebig A."/>
        </authorList>
    </citation>
    <scope>NUCLEOTIDE SEQUENCE [LARGE SCALE GENOMIC DNA]</scope>
    <source>
        <strain evidence="7">cv. Morex</strain>
    </source>
</reference>
<dbReference type="PANTHER" id="PTHR23270:SF10">
    <property type="entry name" value="PROTEIN RRP5 HOMOLOG"/>
    <property type="match status" value="1"/>
</dbReference>
<keyword evidence="2" id="KW-0698">rRNA processing</keyword>
<reference evidence="8" key="1">
    <citation type="journal article" date="2012" name="Nature">
        <title>A physical, genetic and functional sequence assembly of the barley genome.</title>
        <authorList>
            <consortium name="The International Barley Genome Sequencing Consortium"/>
            <person name="Mayer K.F."/>
            <person name="Waugh R."/>
            <person name="Brown J.W."/>
            <person name="Schulman A."/>
            <person name="Langridge P."/>
            <person name="Platzer M."/>
            <person name="Fincher G.B."/>
            <person name="Muehlbauer G.J."/>
            <person name="Sato K."/>
            <person name="Close T.J."/>
            <person name="Wise R.P."/>
            <person name="Stein N."/>
        </authorList>
    </citation>
    <scope>NUCLEOTIDE SEQUENCE [LARGE SCALE GENOMIC DNA]</scope>
    <source>
        <strain evidence="8">cv. Morex</strain>
    </source>
</reference>
<dbReference type="PANTHER" id="PTHR23270">
    <property type="entry name" value="PROGRAMMED CELL DEATH PROTEIN 11 PRE-RRNA PROCESSING PROTEIN RRP5"/>
    <property type="match status" value="1"/>
</dbReference>
<feature type="region of interest" description="Disordered" evidence="5">
    <location>
        <begin position="1"/>
        <end position="95"/>
    </location>
</feature>
<dbReference type="Pfam" id="PF23231">
    <property type="entry name" value="HAT_Syf1_CNRKL1_C"/>
    <property type="match status" value="1"/>
</dbReference>
<reference evidence="7" key="3">
    <citation type="submission" date="2022-01" db="UniProtKB">
        <authorList>
            <consortium name="EnsemblPlants"/>
        </authorList>
    </citation>
    <scope>IDENTIFICATION</scope>
    <source>
        <strain evidence="7">subsp. vulgare</strain>
    </source>
</reference>
<name>A0A8I6WUQ3_HORVV</name>
<proteinExistence type="predicted"/>
<feature type="compositionally biased region" description="Low complexity" evidence="5">
    <location>
        <begin position="46"/>
        <end position="61"/>
    </location>
</feature>
<feature type="compositionally biased region" description="Basic and acidic residues" evidence="5">
    <location>
        <begin position="63"/>
        <end position="72"/>
    </location>
</feature>
<protein>
    <recommendedName>
        <fullName evidence="6">Pre-mRNA-splicing factor Syf1/CRNKL1-like C-terminal HAT-repeats domain-containing protein</fullName>
    </recommendedName>
</protein>
<dbReference type="GO" id="GO:0005730">
    <property type="term" value="C:nucleolus"/>
    <property type="evidence" value="ECO:0007669"/>
    <property type="project" value="UniProtKB-SubCell"/>
</dbReference>
<evidence type="ECO:0000256" key="5">
    <source>
        <dbReference type="SAM" id="MobiDB-lite"/>
    </source>
</evidence>
<keyword evidence="4" id="KW-0539">Nucleus</keyword>
<dbReference type="Gramene" id="HORVU.MOREX.r3.1HG0064410.1">
    <property type="protein sequence ID" value="HORVU.MOREX.r3.1HG0064410.1"/>
    <property type="gene ID" value="HORVU.MOREX.r3.1HG0064410"/>
</dbReference>
<keyword evidence="8" id="KW-1185">Reference proteome</keyword>
<evidence type="ECO:0000256" key="1">
    <source>
        <dbReference type="ARBA" id="ARBA00004604"/>
    </source>
</evidence>
<dbReference type="SMART" id="SM00386">
    <property type="entry name" value="HAT"/>
    <property type="match status" value="5"/>
</dbReference>
<dbReference type="FunFam" id="1.25.40.10:FF:000065">
    <property type="entry name" value="Programmed cell death 11"/>
    <property type="match status" value="1"/>
</dbReference>
<dbReference type="InterPro" id="IPR003107">
    <property type="entry name" value="HAT"/>
</dbReference>
<dbReference type="GO" id="GO:0006364">
    <property type="term" value="P:rRNA processing"/>
    <property type="evidence" value="ECO:0007669"/>
    <property type="project" value="UniProtKB-KW"/>
</dbReference>
<dbReference type="InterPro" id="IPR045209">
    <property type="entry name" value="Rrp5"/>
</dbReference>
<feature type="compositionally biased region" description="Acidic residues" evidence="5">
    <location>
        <begin position="80"/>
        <end position="95"/>
    </location>
</feature>
<organism evidence="7 8">
    <name type="scientific">Hordeum vulgare subsp. vulgare</name>
    <name type="common">Domesticated barley</name>
    <dbReference type="NCBI Taxonomy" id="112509"/>
    <lineage>
        <taxon>Eukaryota</taxon>
        <taxon>Viridiplantae</taxon>
        <taxon>Streptophyta</taxon>
        <taxon>Embryophyta</taxon>
        <taxon>Tracheophyta</taxon>
        <taxon>Spermatophyta</taxon>
        <taxon>Magnoliopsida</taxon>
        <taxon>Liliopsida</taxon>
        <taxon>Poales</taxon>
        <taxon>Poaceae</taxon>
        <taxon>BOP clade</taxon>
        <taxon>Pooideae</taxon>
        <taxon>Triticodae</taxon>
        <taxon>Triticeae</taxon>
        <taxon>Hordeinae</taxon>
        <taxon>Hordeum</taxon>
    </lineage>
</organism>
<sequence length="355" mass="40837">MAGRERRAAVARGQRWRYSATGEEGRGGGSGEEGGSGAGSGGRGRGSWASGNGARGRVGAAGDRGERGEGLREQFQIGEGEADGEGEEEADGEGELDAEAMARGRRTRERFQFGWWSLADVEKARSVAERALRTINIREENEKLNVWVAYFNLENEYGSPREEAVQKIFQRAVQYCDPKKVHLALLGMYERTQQHQLADKLLNRMTRRFRTSRKIWLRRIRFSLGQGKDVEYINFVVNRALVGLPQRKRIRLLTQTAILEFKCWAHEEGRSRFEQILWDYPTRTDIWSVYLDQEIRLGDTEIVRALFERVICLSLPPKKMKFLFKKYLRYEKSQGDEERIEHVKQKALEFVNMIP</sequence>
<keyword evidence="3" id="KW-0677">Repeat</keyword>
<dbReference type="Proteomes" id="UP000011116">
    <property type="component" value="Chromosome 1H"/>
</dbReference>
<accession>A0A8I6WUQ3</accession>